<evidence type="ECO:0000256" key="3">
    <source>
        <dbReference type="ARBA" id="ARBA00022692"/>
    </source>
</evidence>
<dbReference type="GO" id="GO:0043005">
    <property type="term" value="C:neuron projection"/>
    <property type="evidence" value="ECO:0007669"/>
    <property type="project" value="TreeGrafter"/>
</dbReference>
<feature type="transmembrane region" description="Helical" evidence="9">
    <location>
        <begin position="223"/>
        <end position="246"/>
    </location>
</feature>
<dbReference type="GO" id="GO:0004930">
    <property type="term" value="F:G protein-coupled receptor activity"/>
    <property type="evidence" value="ECO:0007669"/>
    <property type="project" value="UniProtKB-KW"/>
</dbReference>
<reference evidence="11 12" key="1">
    <citation type="submission" date="2013-05" db="EMBL/GenBank/DDBJ databases">
        <title>Draft genome of the parasitic nematode Anyclostoma ceylanicum.</title>
        <authorList>
            <person name="Mitreva M."/>
        </authorList>
    </citation>
    <scope>NUCLEOTIDE SEQUENCE [LARGE SCALE GENOMIC DNA]</scope>
</reference>
<dbReference type="PROSITE" id="PS50262">
    <property type="entry name" value="G_PROTEIN_RECEP_F1_2"/>
    <property type="match status" value="1"/>
</dbReference>
<dbReference type="InterPro" id="IPR017452">
    <property type="entry name" value="GPCR_Rhodpsn_7TM"/>
</dbReference>
<keyword evidence="8" id="KW-0807">Transducer</keyword>
<dbReference type="CDD" id="cd00637">
    <property type="entry name" value="7tm_classA_rhodopsin-like"/>
    <property type="match status" value="1"/>
</dbReference>
<comment type="subcellular location">
    <subcellularLocation>
        <location evidence="1">Cell membrane</location>
        <topology evidence="1">Multi-pass membrane protein</topology>
    </subcellularLocation>
</comment>
<evidence type="ECO:0000256" key="2">
    <source>
        <dbReference type="ARBA" id="ARBA00022475"/>
    </source>
</evidence>
<keyword evidence="5" id="KW-0297">G-protein coupled receptor</keyword>
<feature type="transmembrane region" description="Helical" evidence="9">
    <location>
        <begin position="126"/>
        <end position="151"/>
    </location>
</feature>
<evidence type="ECO:0000313" key="11">
    <source>
        <dbReference type="EMBL" id="EPB67652.1"/>
    </source>
</evidence>
<name>A0A0D6LJ42_9BILA</name>
<dbReference type="AlphaFoldDB" id="A0A0D6LJ42"/>
<protein>
    <submittedName>
        <fullName evidence="11">7 transmembrane receptor</fullName>
    </submittedName>
</protein>
<dbReference type="InterPro" id="IPR000276">
    <property type="entry name" value="GPCR_Rhodpsn"/>
</dbReference>
<evidence type="ECO:0000259" key="10">
    <source>
        <dbReference type="PROSITE" id="PS50262"/>
    </source>
</evidence>
<keyword evidence="3 9" id="KW-0812">Transmembrane</keyword>
<sequence length="388" mass="44266">MFPQSYACKHVLTINDRIVGLLGARNLFEHKDAGEGYMTHKPSGYQAVWNNLSRRMIRSNCVALLVLLICSLLAFILLLPVLIQSSVYKIDRMTMMPLQDDTDEQRSSDLHGTTSSKCVFDSDAMFTLYTFMIGFAFPAILITMFYSRVICKVQQSSRNMRGMRTIPEQGKRDISAHRVQQVTKRIVAVILFYFLCWTPQWTLNIMTQFNLIHVSWMTPALSAMFFVAHLLVCFNSAANPVLYALINRELRQQHVMAMARKRQSFTHATHGALEFVARHTHNLKPYKAVRQVPCSNVDSFGYDTLTNFAKSTEGIFRCCERRIAGDKTEYTMAAHDQEGRFGDGLVLSTAPVPKPTQPGFSHFIDYRCDSKGGANHLIRNFVFQRHTH</sequence>
<keyword evidence="7 11" id="KW-0675">Receptor</keyword>
<feature type="domain" description="G-protein coupled receptors family 1 profile" evidence="10">
    <location>
        <begin position="45"/>
        <end position="243"/>
    </location>
</feature>
<evidence type="ECO:0000256" key="8">
    <source>
        <dbReference type="ARBA" id="ARBA00023224"/>
    </source>
</evidence>
<dbReference type="GO" id="GO:0042277">
    <property type="term" value="F:peptide binding"/>
    <property type="evidence" value="ECO:0007669"/>
    <property type="project" value="TreeGrafter"/>
</dbReference>
<feature type="transmembrane region" description="Helical" evidence="9">
    <location>
        <begin position="186"/>
        <end position="203"/>
    </location>
</feature>
<keyword evidence="6 9" id="KW-0472">Membrane</keyword>
<keyword evidence="2" id="KW-1003">Cell membrane</keyword>
<keyword evidence="12" id="KW-1185">Reference proteome</keyword>
<accession>A0A0D6LJ42</accession>
<evidence type="ECO:0000256" key="1">
    <source>
        <dbReference type="ARBA" id="ARBA00004651"/>
    </source>
</evidence>
<dbReference type="SUPFAM" id="SSF81321">
    <property type="entry name" value="Family A G protein-coupled receptor-like"/>
    <property type="match status" value="1"/>
</dbReference>
<evidence type="ECO:0000256" key="5">
    <source>
        <dbReference type="ARBA" id="ARBA00023040"/>
    </source>
</evidence>
<evidence type="ECO:0000313" key="12">
    <source>
        <dbReference type="Proteomes" id="UP000054495"/>
    </source>
</evidence>
<dbReference type="Pfam" id="PF00001">
    <property type="entry name" value="7tm_1"/>
    <property type="match status" value="1"/>
</dbReference>
<dbReference type="GO" id="GO:0005886">
    <property type="term" value="C:plasma membrane"/>
    <property type="evidence" value="ECO:0007669"/>
    <property type="project" value="UniProtKB-SubCell"/>
</dbReference>
<dbReference type="Gene3D" id="1.20.1070.10">
    <property type="entry name" value="Rhodopsin 7-helix transmembrane proteins"/>
    <property type="match status" value="1"/>
</dbReference>
<evidence type="ECO:0000256" key="9">
    <source>
        <dbReference type="SAM" id="Phobius"/>
    </source>
</evidence>
<dbReference type="PANTHER" id="PTHR24229">
    <property type="entry name" value="NEUROPEPTIDES RECEPTOR"/>
    <property type="match status" value="1"/>
</dbReference>
<dbReference type="PANTHER" id="PTHR24229:SF40">
    <property type="entry name" value="ALLATOSTATIN C RECEPTOR 1-RELATED"/>
    <property type="match status" value="1"/>
</dbReference>
<gene>
    <name evidence="11" type="ORF">ANCCEY_13256</name>
</gene>
<evidence type="ECO:0000256" key="7">
    <source>
        <dbReference type="ARBA" id="ARBA00023170"/>
    </source>
</evidence>
<proteinExistence type="predicted"/>
<feature type="transmembrane region" description="Helical" evidence="9">
    <location>
        <begin position="61"/>
        <end position="83"/>
    </location>
</feature>
<organism evidence="11 12">
    <name type="scientific">Ancylostoma ceylanicum</name>
    <dbReference type="NCBI Taxonomy" id="53326"/>
    <lineage>
        <taxon>Eukaryota</taxon>
        <taxon>Metazoa</taxon>
        <taxon>Ecdysozoa</taxon>
        <taxon>Nematoda</taxon>
        <taxon>Chromadorea</taxon>
        <taxon>Rhabditida</taxon>
        <taxon>Rhabditina</taxon>
        <taxon>Rhabditomorpha</taxon>
        <taxon>Strongyloidea</taxon>
        <taxon>Ancylostomatidae</taxon>
        <taxon>Ancylostomatinae</taxon>
        <taxon>Ancylostoma</taxon>
    </lineage>
</organism>
<evidence type="ECO:0000256" key="6">
    <source>
        <dbReference type="ARBA" id="ARBA00023136"/>
    </source>
</evidence>
<evidence type="ECO:0000256" key="4">
    <source>
        <dbReference type="ARBA" id="ARBA00022989"/>
    </source>
</evidence>
<dbReference type="EMBL" id="KE125613">
    <property type="protein sequence ID" value="EPB67652.1"/>
    <property type="molecule type" value="Genomic_DNA"/>
</dbReference>
<dbReference type="Proteomes" id="UP000054495">
    <property type="component" value="Unassembled WGS sequence"/>
</dbReference>
<dbReference type="PRINTS" id="PR00237">
    <property type="entry name" value="GPCRRHODOPSN"/>
</dbReference>
<keyword evidence="4 9" id="KW-1133">Transmembrane helix</keyword>